<organism evidence="1 2">
    <name type="scientific">Methylomonas methanica</name>
    <dbReference type="NCBI Taxonomy" id="421"/>
    <lineage>
        <taxon>Bacteria</taxon>
        <taxon>Pseudomonadati</taxon>
        <taxon>Pseudomonadota</taxon>
        <taxon>Gammaproteobacteria</taxon>
        <taxon>Methylococcales</taxon>
        <taxon>Methylococcaceae</taxon>
        <taxon>Methylomonas</taxon>
    </lineage>
</organism>
<dbReference type="EMBL" id="LUUH01000061">
    <property type="protein sequence ID" value="OAI02691.1"/>
    <property type="molecule type" value="Genomic_DNA"/>
</dbReference>
<protein>
    <recommendedName>
        <fullName evidence="3">SPOR domain-containing protein</fullName>
    </recommendedName>
</protein>
<sequence>MKALFFLSCLLNVLFFFWKLHFGALTPSAEPVSNIPTLLMVSERQIARRGAQISAYLDSAAAELQAKQATDILQRLNPPHAAWIFKTSTHAPKPAVSGRQQAAINHCYEAGPFSDQDALRRWANTERLAEFKAINKSIIVASDFQIYYPAGKDAEQTRINKMMLKAKGFNDVWPVSDGDIKGAISLGVFNDRQRATLYKNQLADQGVKAEIRQRNKLRDELFIRFFAAQGATFKNVGYTRLADLDCGNALK</sequence>
<name>A0A177MAN0_METMH</name>
<proteinExistence type="predicted"/>
<evidence type="ECO:0000313" key="1">
    <source>
        <dbReference type="EMBL" id="OAI02691.1"/>
    </source>
</evidence>
<evidence type="ECO:0000313" key="2">
    <source>
        <dbReference type="Proteomes" id="UP000077763"/>
    </source>
</evidence>
<dbReference type="Proteomes" id="UP000077763">
    <property type="component" value="Unassembled WGS sequence"/>
</dbReference>
<reference evidence="1 2" key="1">
    <citation type="submission" date="2016-03" db="EMBL/GenBank/DDBJ databases">
        <authorList>
            <person name="Ploux O."/>
        </authorList>
    </citation>
    <scope>NUCLEOTIDE SEQUENCE [LARGE SCALE GENOMIC DNA]</scope>
    <source>
        <strain evidence="1 2">R-45371</strain>
    </source>
</reference>
<accession>A0A177MAN0</accession>
<comment type="caution">
    <text evidence="1">The sequence shown here is derived from an EMBL/GenBank/DDBJ whole genome shotgun (WGS) entry which is preliminary data.</text>
</comment>
<dbReference type="AlphaFoldDB" id="A0A177MAN0"/>
<evidence type="ECO:0008006" key="3">
    <source>
        <dbReference type="Google" id="ProtNLM"/>
    </source>
</evidence>
<gene>
    <name evidence="1" type="ORF">A1353_15720</name>
</gene>
<dbReference type="RefSeq" id="WP_064037110.1">
    <property type="nucleotide sequence ID" value="NZ_LUUH01000061.1"/>
</dbReference>